<evidence type="ECO:0000313" key="3">
    <source>
        <dbReference type="Proteomes" id="UP000510869"/>
    </source>
</evidence>
<dbReference type="EMBL" id="CP059154">
    <property type="protein sequence ID" value="QLK25769.1"/>
    <property type="molecule type" value="Genomic_DNA"/>
</dbReference>
<dbReference type="RefSeq" id="WP_180840953.1">
    <property type="nucleotide sequence ID" value="NZ_CP059154.1"/>
</dbReference>
<proteinExistence type="predicted"/>
<reference evidence="2 3" key="1">
    <citation type="submission" date="2020-07" db="EMBL/GenBank/DDBJ databases">
        <title>Natrinema (YPL30) sp. nov. and Haloterrigena xxxxxx (YPL8) sp. nov., isolated from a salt mine.</title>
        <authorList>
            <person name="Cui H."/>
        </authorList>
    </citation>
    <scope>NUCLEOTIDE SEQUENCE [LARGE SCALE GENOMIC DNA]</scope>
    <source>
        <strain evidence="2 3">YPL13</strain>
    </source>
</reference>
<dbReference type="AlphaFoldDB" id="A0A7D6CPW7"/>
<name>A0A7D6CPW7_9EURY</name>
<organism evidence="2 3">
    <name type="scientific">Natrinema zhouii</name>
    <dbReference type="NCBI Taxonomy" id="1710539"/>
    <lineage>
        <taxon>Archaea</taxon>
        <taxon>Methanobacteriati</taxon>
        <taxon>Methanobacteriota</taxon>
        <taxon>Stenosarchaea group</taxon>
        <taxon>Halobacteria</taxon>
        <taxon>Halobacteriales</taxon>
        <taxon>Natrialbaceae</taxon>
        <taxon>Natrinema</taxon>
    </lineage>
</organism>
<dbReference type="KEGG" id="nay:HYG81_17080"/>
<dbReference type="OrthoDB" id="178075at2157"/>
<gene>
    <name evidence="2" type="ORF">HYG81_17080</name>
</gene>
<feature type="compositionally biased region" description="Basic and acidic residues" evidence="1">
    <location>
        <begin position="199"/>
        <end position="217"/>
    </location>
</feature>
<keyword evidence="3" id="KW-1185">Reference proteome</keyword>
<dbReference type="Gene3D" id="1.10.287.1490">
    <property type="match status" value="1"/>
</dbReference>
<feature type="region of interest" description="Disordered" evidence="1">
    <location>
        <begin position="193"/>
        <end position="217"/>
    </location>
</feature>
<dbReference type="GeneID" id="56144955"/>
<evidence type="ECO:0000313" key="2">
    <source>
        <dbReference type="EMBL" id="QLK25769.1"/>
    </source>
</evidence>
<dbReference type="Proteomes" id="UP000510869">
    <property type="component" value="Chromosome"/>
</dbReference>
<evidence type="ECO:0000256" key="1">
    <source>
        <dbReference type="SAM" id="MobiDB-lite"/>
    </source>
</evidence>
<protein>
    <submittedName>
        <fullName evidence="2">Uncharacterized protein</fullName>
    </submittedName>
</protein>
<accession>A0A7D6CPW7</accession>
<sequence length="217" mass="23915">MTGDDDTRAQFDQTAGGQGTDLLEVLLTELEADDGTNSASLRRALDLERTADADRIVEIEDDLETLRTDVDDRAAVDAELQAAIENDLEPRLDSLTRRLQGVDDQLTALESETREFRSELAAVRESLVEVDTGTDADDAHLDALADDLETFERTVTTAFDAVTSDLETDLEQLQSTLRDDIASLERRLAALEEATATDVKSELEESQRDADARDRTP</sequence>
<dbReference type="SUPFAM" id="SSF58113">
    <property type="entry name" value="Apolipoprotein A-I"/>
    <property type="match status" value="1"/>
</dbReference>